<sequence length="213" mass="23502">MSERNLPAKASSPEIVRKSATPPLDLARREATHLGRRAEDVLETKPARKKADGSGLANRTGFGVTDINVQGISAGTVDVNIVQDVYVFNAPVTQYIDIEDRHVERTHLDVRPDHRPREQADSRPVCVVLAPAPAPARERAELYPLYVAPARERSRDHGDPGPFSWFALFLGFIALIFVIVAGFRAVSSPTAVIVERAAEKPRTFLDDMESRGR</sequence>
<accession>A0ABT6FLL5</accession>
<evidence type="ECO:0000256" key="1">
    <source>
        <dbReference type="SAM" id="MobiDB-lite"/>
    </source>
</evidence>
<dbReference type="EMBL" id="JARRAG010000007">
    <property type="protein sequence ID" value="MDG3008461.1"/>
    <property type="molecule type" value="Genomic_DNA"/>
</dbReference>
<reference evidence="3 4" key="1">
    <citation type="submission" date="2023-03" db="EMBL/GenBank/DDBJ databases">
        <title>Paludisphaera mucosa sp. nov. a novel planctomycete from northern fen.</title>
        <authorList>
            <person name="Ivanova A."/>
        </authorList>
    </citation>
    <scope>NUCLEOTIDE SEQUENCE [LARGE SCALE GENOMIC DNA]</scope>
    <source>
        <strain evidence="3 4">Pla2</strain>
    </source>
</reference>
<dbReference type="RefSeq" id="WP_277864779.1">
    <property type="nucleotide sequence ID" value="NZ_JARRAG010000007.1"/>
</dbReference>
<evidence type="ECO:0000313" key="3">
    <source>
        <dbReference type="EMBL" id="MDG3008461.1"/>
    </source>
</evidence>
<organism evidence="3 4">
    <name type="scientific">Paludisphaera mucosa</name>
    <dbReference type="NCBI Taxonomy" id="3030827"/>
    <lineage>
        <taxon>Bacteria</taxon>
        <taxon>Pseudomonadati</taxon>
        <taxon>Planctomycetota</taxon>
        <taxon>Planctomycetia</taxon>
        <taxon>Isosphaerales</taxon>
        <taxon>Isosphaeraceae</taxon>
        <taxon>Paludisphaera</taxon>
    </lineage>
</organism>
<evidence type="ECO:0000313" key="4">
    <source>
        <dbReference type="Proteomes" id="UP001216907"/>
    </source>
</evidence>
<feature type="region of interest" description="Disordered" evidence="1">
    <location>
        <begin position="1"/>
        <end position="56"/>
    </location>
</feature>
<keyword evidence="2" id="KW-0812">Transmembrane</keyword>
<gene>
    <name evidence="3" type="ORF">PZE19_32250</name>
</gene>
<dbReference type="Proteomes" id="UP001216907">
    <property type="component" value="Unassembled WGS sequence"/>
</dbReference>
<feature type="transmembrane region" description="Helical" evidence="2">
    <location>
        <begin position="163"/>
        <end position="186"/>
    </location>
</feature>
<feature type="compositionally biased region" description="Basic and acidic residues" evidence="1">
    <location>
        <begin position="26"/>
        <end position="52"/>
    </location>
</feature>
<keyword evidence="2" id="KW-1133">Transmembrane helix</keyword>
<name>A0ABT6FLL5_9BACT</name>
<keyword evidence="2" id="KW-0472">Membrane</keyword>
<comment type="caution">
    <text evidence="3">The sequence shown here is derived from an EMBL/GenBank/DDBJ whole genome shotgun (WGS) entry which is preliminary data.</text>
</comment>
<proteinExistence type="predicted"/>
<evidence type="ECO:0000256" key="2">
    <source>
        <dbReference type="SAM" id="Phobius"/>
    </source>
</evidence>
<keyword evidence="4" id="KW-1185">Reference proteome</keyword>
<protein>
    <submittedName>
        <fullName evidence="3">Uncharacterized protein</fullName>
    </submittedName>
</protein>